<keyword evidence="2" id="KW-1185">Reference proteome</keyword>
<accession>A0ABQ7H423</accession>
<dbReference type="EMBL" id="MU069481">
    <property type="protein sequence ID" value="KAF5841609.1"/>
    <property type="molecule type" value="Genomic_DNA"/>
</dbReference>
<organism evidence="1 2">
    <name type="scientific">Dunaliella salina</name>
    <name type="common">Green alga</name>
    <name type="synonym">Protococcus salinus</name>
    <dbReference type="NCBI Taxonomy" id="3046"/>
    <lineage>
        <taxon>Eukaryota</taxon>
        <taxon>Viridiplantae</taxon>
        <taxon>Chlorophyta</taxon>
        <taxon>core chlorophytes</taxon>
        <taxon>Chlorophyceae</taxon>
        <taxon>CS clade</taxon>
        <taxon>Chlamydomonadales</taxon>
        <taxon>Dunaliellaceae</taxon>
        <taxon>Dunaliella</taxon>
    </lineage>
</organism>
<sequence>MRNNMEPPQMRRRGKKLQARMLMTKRRTRAGDPQVFSGCAGKLQKQKRTFGAEFIGGQALGAKAPASILGVSCAQGSMVSTSQSQVSSNLKVGNNFFCLCSTSAPAIAGRRNFWTAGLACLAYLPA</sequence>
<evidence type="ECO:0000313" key="1">
    <source>
        <dbReference type="EMBL" id="KAF5841609.1"/>
    </source>
</evidence>
<proteinExistence type="predicted"/>
<reference evidence="1" key="1">
    <citation type="submission" date="2017-08" db="EMBL/GenBank/DDBJ databases">
        <authorList>
            <person name="Polle J.E."/>
            <person name="Barry K."/>
            <person name="Cushman J."/>
            <person name="Schmutz J."/>
            <person name="Tran D."/>
            <person name="Hathwaick L.T."/>
            <person name="Yim W.C."/>
            <person name="Jenkins J."/>
            <person name="Mckie-Krisberg Z.M."/>
            <person name="Prochnik S."/>
            <person name="Lindquist E."/>
            <person name="Dockter R.B."/>
            <person name="Adam C."/>
            <person name="Molina H."/>
            <person name="Bunkerborg J."/>
            <person name="Jin E."/>
            <person name="Buchheim M."/>
            <person name="Magnuson J."/>
        </authorList>
    </citation>
    <scope>NUCLEOTIDE SEQUENCE</scope>
    <source>
        <strain evidence="1">CCAP 19/18</strain>
    </source>
</reference>
<evidence type="ECO:0008006" key="3">
    <source>
        <dbReference type="Google" id="ProtNLM"/>
    </source>
</evidence>
<gene>
    <name evidence="1" type="ORF">DUNSADRAFT_12065</name>
</gene>
<protein>
    <recommendedName>
        <fullName evidence="3">Encoded protein</fullName>
    </recommendedName>
</protein>
<comment type="caution">
    <text evidence="1">The sequence shown here is derived from an EMBL/GenBank/DDBJ whole genome shotgun (WGS) entry which is preliminary data.</text>
</comment>
<evidence type="ECO:0000313" key="2">
    <source>
        <dbReference type="Proteomes" id="UP000815325"/>
    </source>
</evidence>
<name>A0ABQ7H423_DUNSA</name>
<dbReference type="Proteomes" id="UP000815325">
    <property type="component" value="Unassembled WGS sequence"/>
</dbReference>